<dbReference type="InterPro" id="IPR022790">
    <property type="entry name" value="GH26_dom"/>
</dbReference>
<feature type="active site" description="Nucleophile" evidence="4">
    <location>
        <position position="291"/>
    </location>
</feature>
<comment type="similarity">
    <text evidence="1 4">Belongs to the glycosyl hydrolase 26 family.</text>
</comment>
<feature type="active site" description="Proton donor" evidence="4">
    <location>
        <position position="140"/>
    </location>
</feature>
<dbReference type="GO" id="GO:0016985">
    <property type="term" value="F:mannan endo-1,4-beta-mannosidase activity"/>
    <property type="evidence" value="ECO:0007669"/>
    <property type="project" value="InterPro"/>
</dbReference>
<feature type="signal peptide" evidence="5">
    <location>
        <begin position="1"/>
        <end position="22"/>
    </location>
</feature>
<organism evidence="7 8">
    <name type="scientific">Calocera cornea HHB12733</name>
    <dbReference type="NCBI Taxonomy" id="1353952"/>
    <lineage>
        <taxon>Eukaryota</taxon>
        <taxon>Fungi</taxon>
        <taxon>Dikarya</taxon>
        <taxon>Basidiomycota</taxon>
        <taxon>Agaricomycotina</taxon>
        <taxon>Dacrymycetes</taxon>
        <taxon>Dacrymycetales</taxon>
        <taxon>Dacrymycetaceae</taxon>
        <taxon>Calocera</taxon>
    </lineage>
</organism>
<dbReference type="AlphaFoldDB" id="A0A165DF96"/>
<reference evidence="7 8" key="1">
    <citation type="journal article" date="2016" name="Mol. Biol. Evol.">
        <title>Comparative Genomics of Early-Diverging Mushroom-Forming Fungi Provides Insights into the Origins of Lignocellulose Decay Capabilities.</title>
        <authorList>
            <person name="Nagy L.G."/>
            <person name="Riley R."/>
            <person name="Tritt A."/>
            <person name="Adam C."/>
            <person name="Daum C."/>
            <person name="Floudas D."/>
            <person name="Sun H."/>
            <person name="Yadav J.S."/>
            <person name="Pangilinan J."/>
            <person name="Larsson K.H."/>
            <person name="Matsuura K."/>
            <person name="Barry K."/>
            <person name="Labutti K."/>
            <person name="Kuo R."/>
            <person name="Ohm R.A."/>
            <person name="Bhattacharya S.S."/>
            <person name="Shirouzu T."/>
            <person name="Yoshinaga Y."/>
            <person name="Martin F.M."/>
            <person name="Grigoriev I.V."/>
            <person name="Hibbett D.S."/>
        </authorList>
    </citation>
    <scope>NUCLEOTIDE SEQUENCE [LARGE SCALE GENOMIC DNA]</scope>
    <source>
        <strain evidence="7 8">HHB12733</strain>
    </source>
</reference>
<evidence type="ECO:0000256" key="4">
    <source>
        <dbReference type="PROSITE-ProRule" id="PRU01100"/>
    </source>
</evidence>
<protein>
    <submittedName>
        <fullName evidence="7">Glycoside hydrolase family 26 protein</fullName>
    </submittedName>
</protein>
<evidence type="ECO:0000313" key="8">
    <source>
        <dbReference type="Proteomes" id="UP000076842"/>
    </source>
</evidence>
<keyword evidence="8" id="KW-1185">Reference proteome</keyword>
<dbReference type="Proteomes" id="UP000076842">
    <property type="component" value="Unassembled WGS sequence"/>
</dbReference>
<dbReference type="OrthoDB" id="428177at2759"/>
<name>A0A165DF96_9BASI</name>
<gene>
    <name evidence="7" type="ORF">CALCODRAFT_79521</name>
</gene>
<evidence type="ECO:0000256" key="2">
    <source>
        <dbReference type="ARBA" id="ARBA00022801"/>
    </source>
</evidence>
<dbReference type="EMBL" id="KV424058">
    <property type="protein sequence ID" value="KZT52689.1"/>
    <property type="molecule type" value="Genomic_DNA"/>
</dbReference>
<feature type="chain" id="PRO_5007856544" evidence="5">
    <location>
        <begin position="23"/>
        <end position="425"/>
    </location>
</feature>
<evidence type="ECO:0000313" key="7">
    <source>
        <dbReference type="EMBL" id="KZT52689.1"/>
    </source>
</evidence>
<dbReference type="InterPro" id="IPR017853">
    <property type="entry name" value="GH"/>
</dbReference>
<keyword evidence="5" id="KW-0732">Signal</keyword>
<sequence>MPPPPLLCLALSLLALLPPSSAQSTLALNEPPDNTLLLGAWLDTSTDSPQSFNARLGLPAPWFQFAQNIPVDPLDQSTGQGGIVNASMVWETGTDAGVYVTVYPAQGFAAIRDQDWAALGVQLQSYVLAGRGVFLRFAPEMNGNWDVWGIQPTAFKAAWARMHALVKLSCPSCALVWSPNASPGYPYSITPDMVASAEDRQALDTDGDGAYTAADDAFAPYYPGDALVDWAGVSYYYKGVYPNSYNVANGPGTVEAALTGTAPAGLEQAQAVQYTPFYETYCERMPCMFSESGAAWHWNQTGVPANFDSPTHTAVEQAWWRDGLTNRTLLSAYPRLKLLMLFEWQKVEADAGISTLRDFRITNATDVLQAFRADMQAVQGTYRWANELPGGAAGVPAQVPMPQPSPARATPYRMPAGESTSLFWN</sequence>
<dbReference type="InParanoid" id="A0A165DF96"/>
<proteinExistence type="inferred from homology"/>
<accession>A0A165DF96</accession>
<dbReference type="Gene3D" id="3.20.20.80">
    <property type="entry name" value="Glycosidases"/>
    <property type="match status" value="1"/>
</dbReference>
<dbReference type="SUPFAM" id="SSF51445">
    <property type="entry name" value="(Trans)glycosidases"/>
    <property type="match status" value="1"/>
</dbReference>
<feature type="domain" description="GH26" evidence="6">
    <location>
        <begin position="1"/>
        <end position="351"/>
    </location>
</feature>
<dbReference type="GO" id="GO:0006080">
    <property type="term" value="P:substituted mannan metabolic process"/>
    <property type="evidence" value="ECO:0007669"/>
    <property type="project" value="InterPro"/>
</dbReference>
<dbReference type="PROSITE" id="PS51764">
    <property type="entry name" value="GH26"/>
    <property type="match status" value="1"/>
</dbReference>
<keyword evidence="3 4" id="KW-0326">Glycosidase</keyword>
<dbReference type="STRING" id="1353952.A0A165DF96"/>
<dbReference type="PANTHER" id="PTHR40079">
    <property type="entry name" value="MANNAN ENDO-1,4-BETA-MANNOSIDASE E-RELATED"/>
    <property type="match status" value="1"/>
</dbReference>
<dbReference type="PANTHER" id="PTHR40079:SF4">
    <property type="entry name" value="GH26 DOMAIN-CONTAINING PROTEIN-RELATED"/>
    <property type="match status" value="1"/>
</dbReference>
<dbReference type="InterPro" id="IPR000805">
    <property type="entry name" value="Glyco_hydro_26"/>
</dbReference>
<evidence type="ECO:0000256" key="5">
    <source>
        <dbReference type="SAM" id="SignalP"/>
    </source>
</evidence>
<evidence type="ECO:0000256" key="3">
    <source>
        <dbReference type="ARBA" id="ARBA00023295"/>
    </source>
</evidence>
<evidence type="ECO:0000256" key="1">
    <source>
        <dbReference type="ARBA" id="ARBA00007754"/>
    </source>
</evidence>
<evidence type="ECO:0000259" key="6">
    <source>
        <dbReference type="PROSITE" id="PS51764"/>
    </source>
</evidence>
<keyword evidence="2 4" id="KW-0378">Hydrolase</keyword>